<evidence type="ECO:0000313" key="4">
    <source>
        <dbReference type="Proteomes" id="UP000216943"/>
    </source>
</evidence>
<name>A0A269TJ41_9BACT</name>
<feature type="chain" id="PRO_5012899253" description="Lipoprotein-associated type-17 domain-containing protein" evidence="1">
    <location>
        <begin position="22"/>
        <end position="739"/>
    </location>
</feature>
<dbReference type="AlphaFoldDB" id="A0A269TJ41"/>
<feature type="signal peptide" evidence="1">
    <location>
        <begin position="1"/>
        <end position="21"/>
    </location>
</feature>
<organism evidence="3 4">
    <name type="scientific">Mycoplasmopsis agassizii</name>
    <dbReference type="NCBI Taxonomy" id="33922"/>
    <lineage>
        <taxon>Bacteria</taxon>
        <taxon>Bacillati</taxon>
        <taxon>Mycoplasmatota</taxon>
        <taxon>Mycoplasmoidales</taxon>
        <taxon>Metamycoplasmataceae</taxon>
        <taxon>Mycoplasmopsis</taxon>
    </lineage>
</organism>
<proteinExistence type="predicted"/>
<reference evidence="4" key="1">
    <citation type="submission" date="2017-08" db="EMBL/GenBank/DDBJ databases">
        <authorList>
            <person name="Alvarez-Ponce D."/>
            <person name="Weitzman C.L."/>
            <person name="Tillett R.L."/>
            <person name="Sandmeier F.C."/>
            <person name="Tracy C.R."/>
        </authorList>
    </citation>
    <scope>NUCLEOTIDE SEQUENCE [LARGE SCALE GENOMIC DNA]</scope>
    <source>
        <strain evidence="4">723</strain>
    </source>
</reference>
<evidence type="ECO:0000313" key="3">
    <source>
        <dbReference type="EMBL" id="PAK21502.1"/>
    </source>
</evidence>
<gene>
    <name evidence="3" type="ORF">CJJ23_01780</name>
</gene>
<evidence type="ECO:0000256" key="1">
    <source>
        <dbReference type="SAM" id="SignalP"/>
    </source>
</evidence>
<comment type="caution">
    <text evidence="3">The sequence shown here is derived from an EMBL/GenBank/DDBJ whole genome shotgun (WGS) entry which is preliminary data.</text>
</comment>
<protein>
    <recommendedName>
        <fullName evidence="2">Lipoprotein-associated type-17 domain-containing protein</fullName>
    </recommendedName>
</protein>
<dbReference type="RefSeq" id="WP_095334670.1">
    <property type="nucleotide sequence ID" value="NZ_NQNY01000004.1"/>
</dbReference>
<keyword evidence="1" id="KW-0732">Signal</keyword>
<dbReference type="InterPro" id="IPR007326">
    <property type="entry name" value="Lipoprotein-assoc_dom"/>
</dbReference>
<accession>A0A269TJ41</accession>
<feature type="domain" description="Lipoprotein-associated type-17" evidence="2">
    <location>
        <begin position="556"/>
        <end position="606"/>
    </location>
</feature>
<evidence type="ECO:0000259" key="2">
    <source>
        <dbReference type="Pfam" id="PF04200"/>
    </source>
</evidence>
<dbReference type="OrthoDB" id="9883060at2"/>
<dbReference type="Proteomes" id="UP000216943">
    <property type="component" value="Unassembled WGS sequence"/>
</dbReference>
<feature type="domain" description="Lipoprotein-associated type-17" evidence="2">
    <location>
        <begin position="158"/>
        <end position="238"/>
    </location>
</feature>
<sequence>MKRKFLITTMLSLGSAIAVVAAIACSPIDKPLIKDTVEITLDKIATTLNNFELIIKEKDLPSVIKTKVEAITSDFETKLVELVSNGQTFSEFLGEAQITSVKVSNQSSASLSLELGLLYTEEGVSSTSKTIIKIVGLGTRISTLIQEQLAIEMAKFADRDLKDTSKEKELLPSKTTINNLETWNSNTTGEVVKIDNSITVTFTKVSSDTAKGVTIFKVTLTKQSETLSKDIKVSGFKTKLLNADEKDVETTFNNFTLKVANFDRGAEKLTVESFIKITTGNELGTIYEYQFEKNPDWLLSMSNSNSRASAFKPTVLDTKTFAKADYFNNEIKNHLQERLKEKDQIKLEQGVSAKVRIVTADDIKGEVVVALTFIKGDAKSDEKFLTIKNFLDQKELGSFAFAIYGKLVDTWNRQDKNLKPGFTDEAGALRYIELMQKIFDEQKFYPNDVRLLLAVDTANGGIDYEKQEINLIATHILNNVILATNKVVLQGFNTSLSDDAKLVLEAYNNFNIKELQARNPVVSDTVNEAAGGLWIPSRQHFNSLEELNKKLSQDHKIMTWHNKNKGVILDVKTIGFNGVNGTVTLQFNFKKGEIISEPITVTVKGFFIDAQVIDIAKNAFKKMLETKDQSGVKAIDKKIQEFVVYIALPQTSETPRNVQTQLNIFGSYVANLINFGSFADGIPGLSWLGNTALARIKHLDFEGNAKFVVMYNGLESEEISIKLPKPQFKGAVVQPVRVV</sequence>
<feature type="domain" description="Lipoprotein-associated type-17" evidence="2">
    <location>
        <begin position="329"/>
        <end position="391"/>
    </location>
</feature>
<dbReference type="Pfam" id="PF04200">
    <property type="entry name" value="Lipoprotein_17"/>
    <property type="match status" value="3"/>
</dbReference>
<dbReference type="PROSITE" id="PS51257">
    <property type="entry name" value="PROKAR_LIPOPROTEIN"/>
    <property type="match status" value="1"/>
</dbReference>
<dbReference type="EMBL" id="NQNY01000004">
    <property type="protein sequence ID" value="PAK21502.1"/>
    <property type="molecule type" value="Genomic_DNA"/>
</dbReference>